<proteinExistence type="predicted"/>
<protein>
    <submittedName>
        <fullName evidence="2">ATP synthase F0 subunit 8</fullName>
    </submittedName>
</protein>
<dbReference type="AlphaFoldDB" id="B6DE90"/>
<reference evidence="2" key="1">
    <citation type="journal article" date="2008" name="Mol. Phylogenet. Evol.">
        <title>A preliminary mitochondrial genome phylogeny of Orthoptera (Insecta) and approaches to maximizing phylogenetic signal found within mitochondrial genome data.</title>
        <authorList>
            <person name="Fenn J.D."/>
            <person name="Song H."/>
            <person name="Cameron S.L."/>
            <person name="Whiting M.F."/>
        </authorList>
    </citation>
    <scope>NUCLEOTIDE SEQUENCE</scope>
</reference>
<dbReference type="CTD" id="4509"/>
<accession>B6DE90</accession>
<keyword evidence="1" id="KW-0472">Membrane</keyword>
<evidence type="ECO:0000313" key="2">
    <source>
        <dbReference type="EMBL" id="ACG59286.1"/>
    </source>
</evidence>
<keyword evidence="2" id="KW-0496">Mitochondrion</keyword>
<feature type="transmembrane region" description="Helical" evidence="1">
    <location>
        <begin position="12"/>
        <end position="32"/>
    </location>
</feature>
<gene>
    <name evidence="2" type="primary">ATP8</name>
</gene>
<organism evidence="2">
    <name type="scientific">Myrmecophilus manni</name>
    <name type="common">Mann's ant cricket</name>
    <dbReference type="NCBI Taxonomy" id="270849"/>
    <lineage>
        <taxon>Eukaryota</taxon>
        <taxon>Metazoa</taxon>
        <taxon>Ecdysozoa</taxon>
        <taxon>Arthropoda</taxon>
        <taxon>Hexapoda</taxon>
        <taxon>Insecta</taxon>
        <taxon>Pterygota</taxon>
        <taxon>Neoptera</taxon>
        <taxon>Polyneoptera</taxon>
        <taxon>Orthoptera</taxon>
        <taxon>Ensifera</taxon>
        <taxon>Gryllidea</taxon>
        <taxon>Gryllotalpoidea</taxon>
        <taxon>Myrmecophilidae</taxon>
        <taxon>Myrmecophilinae</taxon>
        <taxon>Myrmecophilus</taxon>
    </lineage>
</organism>
<geneLocation type="mitochondrion" evidence="2"/>
<evidence type="ECO:0000256" key="1">
    <source>
        <dbReference type="SAM" id="Phobius"/>
    </source>
</evidence>
<name>B6DE90_9ORTH</name>
<dbReference type="GeneID" id="6947196"/>
<keyword evidence="1" id="KW-1133">Transmembrane helix</keyword>
<dbReference type="RefSeq" id="YP_002261329.1">
    <property type="nucleotide sequence ID" value="NC_011301.1"/>
</dbReference>
<sequence>MPQMAPMSWITLMAYFSLIMIMIMTIIFFSLIPNLTQVTKNTTSKIQQTWKW</sequence>
<keyword evidence="1" id="KW-0812">Transmembrane</keyword>
<dbReference type="EMBL" id="EU938370">
    <property type="protein sequence ID" value="ACG59286.1"/>
    <property type="molecule type" value="Genomic_DNA"/>
</dbReference>